<dbReference type="AlphaFoldDB" id="A0ABD1YL47"/>
<comment type="caution">
    <text evidence="3">The sequence shown here is derived from an EMBL/GenBank/DDBJ whole genome shotgun (WGS) entry which is preliminary data.</text>
</comment>
<evidence type="ECO:0000259" key="2">
    <source>
        <dbReference type="Pfam" id="PF13837"/>
    </source>
</evidence>
<dbReference type="InterPro" id="IPR044822">
    <property type="entry name" value="Myb_DNA-bind_4"/>
</dbReference>
<reference evidence="3 4" key="1">
    <citation type="submission" date="2024-09" db="EMBL/GenBank/DDBJ databases">
        <title>Chromosome-scale assembly of Riccia fluitans.</title>
        <authorList>
            <person name="Paukszto L."/>
            <person name="Sawicki J."/>
            <person name="Karawczyk K."/>
            <person name="Piernik-Szablinska J."/>
            <person name="Szczecinska M."/>
            <person name="Mazdziarz M."/>
        </authorList>
    </citation>
    <scope>NUCLEOTIDE SEQUENCE [LARGE SCALE GENOMIC DNA]</scope>
    <source>
        <strain evidence="3">Rf_01</strain>
        <tissue evidence="3">Aerial parts of the thallus</tissue>
    </source>
</reference>
<dbReference type="Pfam" id="PF13837">
    <property type="entry name" value="Myb_DNA-bind_4"/>
    <property type="match status" value="1"/>
</dbReference>
<name>A0ABD1YL47_9MARC</name>
<proteinExistence type="predicted"/>
<evidence type="ECO:0000256" key="1">
    <source>
        <dbReference type="SAM" id="MobiDB-lite"/>
    </source>
</evidence>
<evidence type="ECO:0000313" key="3">
    <source>
        <dbReference type="EMBL" id="KAL2630417.1"/>
    </source>
</evidence>
<accession>A0ABD1YL47</accession>
<dbReference type="EMBL" id="JBHFFA010000004">
    <property type="protein sequence ID" value="KAL2630417.1"/>
    <property type="molecule type" value="Genomic_DNA"/>
</dbReference>
<keyword evidence="4" id="KW-1185">Reference proteome</keyword>
<feature type="domain" description="Myb/SANT-like DNA-binding" evidence="2">
    <location>
        <begin position="46"/>
        <end position="119"/>
    </location>
</feature>
<feature type="compositionally biased region" description="Basic and acidic residues" evidence="1">
    <location>
        <begin position="1"/>
        <end position="10"/>
    </location>
</feature>
<gene>
    <name evidence="3" type="ORF">R1flu_015103</name>
</gene>
<feature type="region of interest" description="Disordered" evidence="1">
    <location>
        <begin position="1"/>
        <end position="33"/>
    </location>
</feature>
<evidence type="ECO:0000313" key="4">
    <source>
        <dbReference type="Proteomes" id="UP001605036"/>
    </source>
</evidence>
<protein>
    <recommendedName>
        <fullName evidence="2">Myb/SANT-like DNA-binding domain-containing protein</fullName>
    </recommendedName>
</protein>
<dbReference type="Proteomes" id="UP001605036">
    <property type="component" value="Unassembled WGS sequence"/>
</dbReference>
<sequence length="127" mass="14824">MIFEMLRRSQSDNIDSMSESDEDQVQQASSTVADSQAQVEIQSDLTWPDSRVWELLDKNKQTRVDHLINNNLGKKHWKEIVDHVNKSKTSKVQVDYQQIKNKFDALKKKFKVEKTKRSSSFKQLGIL</sequence>
<organism evidence="3 4">
    <name type="scientific">Riccia fluitans</name>
    <dbReference type="NCBI Taxonomy" id="41844"/>
    <lineage>
        <taxon>Eukaryota</taxon>
        <taxon>Viridiplantae</taxon>
        <taxon>Streptophyta</taxon>
        <taxon>Embryophyta</taxon>
        <taxon>Marchantiophyta</taxon>
        <taxon>Marchantiopsida</taxon>
        <taxon>Marchantiidae</taxon>
        <taxon>Marchantiales</taxon>
        <taxon>Ricciaceae</taxon>
        <taxon>Riccia</taxon>
    </lineage>
</organism>